<sequence>MKIPPSYIARTLWARRLTTALTAAGMALVVFVFAAVLMLDAGLKATMVTTGEFDNVVLIRSSAETEVQSAVPREQASVVESQPQVALARDGLPFASRETVVLISLDRRAPDQGAAPRRSNVLIRGVGPHARALRPQVRLVAGRMFRPGSSEIIAGAGIAHRFVGTGLGEQIRFGQRDWTVVGLFDAGNSGFDSEIWGDCDQLMQAFRRPVYSSLVLKLAASGEYDAFKKTVESDPRLTLEAKREQAFYSDQTRALSTFIDVLGLALSVIFSIGAVIGASVTMHASVANRVTEIGTLRALGYQRRSILAAFLVESLMLGLAGGVAGLACASLMQFLSFSTTNFQSFSELAFGFRLNLAIIAESLLFALAMGFVGGFLPALRAARMEIVDALRAD</sequence>
<dbReference type="GO" id="GO:0022857">
    <property type="term" value="F:transmembrane transporter activity"/>
    <property type="evidence" value="ECO:0007669"/>
    <property type="project" value="TreeGrafter"/>
</dbReference>
<evidence type="ECO:0000256" key="2">
    <source>
        <dbReference type="ARBA" id="ARBA00022475"/>
    </source>
</evidence>
<feature type="transmembrane region" description="Helical" evidence="6">
    <location>
        <begin position="261"/>
        <end position="286"/>
    </location>
</feature>
<feature type="domain" description="MacB-like periplasmic core" evidence="8">
    <location>
        <begin position="19"/>
        <end position="232"/>
    </location>
</feature>
<feature type="domain" description="ABC3 transporter permease C-terminal" evidence="7">
    <location>
        <begin position="265"/>
        <end position="386"/>
    </location>
</feature>
<evidence type="ECO:0000313" key="9">
    <source>
        <dbReference type="EMBL" id="TFW27595.1"/>
    </source>
</evidence>
<feature type="transmembrane region" description="Helical" evidence="6">
    <location>
        <begin position="20"/>
        <end position="39"/>
    </location>
</feature>
<keyword evidence="5 6" id="KW-0472">Membrane</keyword>
<keyword evidence="2" id="KW-1003">Cell membrane</keyword>
<proteinExistence type="predicted"/>
<dbReference type="Pfam" id="PF12704">
    <property type="entry name" value="MacB_PCD"/>
    <property type="match status" value="1"/>
</dbReference>
<feature type="transmembrane region" description="Helical" evidence="6">
    <location>
        <begin position="352"/>
        <end position="376"/>
    </location>
</feature>
<evidence type="ECO:0000256" key="4">
    <source>
        <dbReference type="ARBA" id="ARBA00022989"/>
    </source>
</evidence>
<protein>
    <submittedName>
        <fullName evidence="9">ABC transporter permease</fullName>
    </submittedName>
</protein>
<keyword evidence="10" id="KW-1185">Reference proteome</keyword>
<comment type="caution">
    <text evidence="9">The sequence shown here is derived from an EMBL/GenBank/DDBJ whole genome shotgun (WGS) entry which is preliminary data.</text>
</comment>
<accession>A0A4Y9SLQ5</accession>
<keyword evidence="4 6" id="KW-1133">Transmembrane helix</keyword>
<evidence type="ECO:0000259" key="8">
    <source>
        <dbReference type="Pfam" id="PF12704"/>
    </source>
</evidence>
<dbReference type="PANTHER" id="PTHR30572">
    <property type="entry name" value="MEMBRANE COMPONENT OF TRANSPORTER-RELATED"/>
    <property type="match status" value="1"/>
</dbReference>
<evidence type="ECO:0000256" key="3">
    <source>
        <dbReference type="ARBA" id="ARBA00022692"/>
    </source>
</evidence>
<evidence type="ECO:0000256" key="5">
    <source>
        <dbReference type="ARBA" id="ARBA00023136"/>
    </source>
</evidence>
<reference evidence="9 10" key="1">
    <citation type="submission" date="2019-03" db="EMBL/GenBank/DDBJ databases">
        <title>Draft genome of Massilia hortus sp. nov., a novel bacterial species of the Oxalobacteraceae family.</title>
        <authorList>
            <person name="Peta V."/>
            <person name="Raths R."/>
            <person name="Bucking H."/>
        </authorList>
    </citation>
    <scope>NUCLEOTIDE SEQUENCE [LARGE SCALE GENOMIC DNA]</scope>
    <source>
        <strain evidence="9 10">ONC3</strain>
    </source>
</reference>
<evidence type="ECO:0000256" key="1">
    <source>
        <dbReference type="ARBA" id="ARBA00004651"/>
    </source>
</evidence>
<dbReference type="RefSeq" id="WP_135192084.1">
    <property type="nucleotide sequence ID" value="NZ_SPUM01000148.1"/>
</dbReference>
<dbReference type="OrthoDB" id="241967at2"/>
<comment type="subcellular location">
    <subcellularLocation>
        <location evidence="1">Cell membrane</location>
        <topology evidence="1">Multi-pass membrane protein</topology>
    </subcellularLocation>
</comment>
<dbReference type="PANTHER" id="PTHR30572:SF15">
    <property type="entry name" value="ABC TRANSPORTER PERMEASE"/>
    <property type="match status" value="1"/>
</dbReference>
<organism evidence="9 10">
    <name type="scientific">Massilia horti</name>
    <dbReference type="NCBI Taxonomy" id="2562153"/>
    <lineage>
        <taxon>Bacteria</taxon>
        <taxon>Pseudomonadati</taxon>
        <taxon>Pseudomonadota</taxon>
        <taxon>Betaproteobacteria</taxon>
        <taxon>Burkholderiales</taxon>
        <taxon>Oxalobacteraceae</taxon>
        <taxon>Telluria group</taxon>
        <taxon>Massilia</taxon>
    </lineage>
</organism>
<dbReference type="Proteomes" id="UP000297258">
    <property type="component" value="Unassembled WGS sequence"/>
</dbReference>
<gene>
    <name evidence="9" type="ORF">E4O92_23605</name>
</gene>
<dbReference type="InterPro" id="IPR050250">
    <property type="entry name" value="Macrolide_Exporter_MacB"/>
</dbReference>
<feature type="transmembrane region" description="Helical" evidence="6">
    <location>
        <begin position="306"/>
        <end position="332"/>
    </location>
</feature>
<evidence type="ECO:0000313" key="10">
    <source>
        <dbReference type="Proteomes" id="UP000297258"/>
    </source>
</evidence>
<dbReference type="AlphaFoldDB" id="A0A4Y9SLQ5"/>
<dbReference type="EMBL" id="SPUM01000148">
    <property type="protein sequence ID" value="TFW27595.1"/>
    <property type="molecule type" value="Genomic_DNA"/>
</dbReference>
<dbReference type="Pfam" id="PF02687">
    <property type="entry name" value="FtsX"/>
    <property type="match status" value="1"/>
</dbReference>
<dbReference type="InterPro" id="IPR025857">
    <property type="entry name" value="MacB_PCD"/>
</dbReference>
<evidence type="ECO:0000256" key="6">
    <source>
        <dbReference type="SAM" id="Phobius"/>
    </source>
</evidence>
<name>A0A4Y9SLQ5_9BURK</name>
<dbReference type="InterPro" id="IPR003838">
    <property type="entry name" value="ABC3_permease_C"/>
</dbReference>
<keyword evidence="3 6" id="KW-0812">Transmembrane</keyword>
<dbReference type="GO" id="GO:0005886">
    <property type="term" value="C:plasma membrane"/>
    <property type="evidence" value="ECO:0007669"/>
    <property type="project" value="UniProtKB-SubCell"/>
</dbReference>
<evidence type="ECO:0000259" key="7">
    <source>
        <dbReference type="Pfam" id="PF02687"/>
    </source>
</evidence>